<organism evidence="3 4">
    <name type="scientific">Corynespora cassiicola Philippines</name>
    <dbReference type="NCBI Taxonomy" id="1448308"/>
    <lineage>
        <taxon>Eukaryota</taxon>
        <taxon>Fungi</taxon>
        <taxon>Dikarya</taxon>
        <taxon>Ascomycota</taxon>
        <taxon>Pezizomycotina</taxon>
        <taxon>Dothideomycetes</taxon>
        <taxon>Pleosporomycetidae</taxon>
        <taxon>Pleosporales</taxon>
        <taxon>Corynesporascaceae</taxon>
        <taxon>Corynespora</taxon>
    </lineage>
</organism>
<feature type="region of interest" description="Disordered" evidence="1">
    <location>
        <begin position="152"/>
        <end position="199"/>
    </location>
</feature>
<keyword evidence="2" id="KW-1133">Transmembrane helix</keyword>
<name>A0A2T2P074_CORCC</name>
<evidence type="ECO:0000256" key="2">
    <source>
        <dbReference type="SAM" id="Phobius"/>
    </source>
</evidence>
<evidence type="ECO:0000313" key="4">
    <source>
        <dbReference type="Proteomes" id="UP000240883"/>
    </source>
</evidence>
<evidence type="ECO:0000313" key="3">
    <source>
        <dbReference type="EMBL" id="PSN71019.1"/>
    </source>
</evidence>
<sequence length="257" mass="28355">MLGESFFGSGVFLAFLTPSCFCTLITFPPHTRHSFEQGVYGVHITRFHEWFMKMVRLVELSPFLFCALFFHSLVSSLDWDFPCSLMGVGRMEKGILSSRVPELEVHDMARPVYLSLPLPTRARDASARPIGKIISRTATFFPSLPFPKKTIPDNPIPIPHPARETKREKNDSQPLCRPPRHEKPKLAAPARALRAPDGPVRSAVRRGADVQVLGDEEVERGAGWADSRGRAVAVLWADTSILGGRVGGRGWGGDGGV</sequence>
<proteinExistence type="predicted"/>
<dbReference type="EMBL" id="KZ678131">
    <property type="protein sequence ID" value="PSN71019.1"/>
    <property type="molecule type" value="Genomic_DNA"/>
</dbReference>
<keyword evidence="2" id="KW-0812">Transmembrane</keyword>
<keyword evidence="2" id="KW-0472">Membrane</keyword>
<protein>
    <submittedName>
        <fullName evidence="3">Uncharacterized protein</fullName>
    </submittedName>
</protein>
<feature type="transmembrane region" description="Helical" evidence="2">
    <location>
        <begin position="6"/>
        <end position="27"/>
    </location>
</feature>
<keyword evidence="4" id="KW-1185">Reference proteome</keyword>
<gene>
    <name evidence="3" type="ORF">BS50DRAFT_271608</name>
</gene>
<feature type="compositionally biased region" description="Basic and acidic residues" evidence="1">
    <location>
        <begin position="161"/>
        <end position="171"/>
    </location>
</feature>
<reference evidence="3 4" key="1">
    <citation type="journal article" date="2018" name="Front. Microbiol.">
        <title>Genome-Wide Analysis of Corynespora cassiicola Leaf Fall Disease Putative Effectors.</title>
        <authorList>
            <person name="Lopez D."/>
            <person name="Ribeiro S."/>
            <person name="Label P."/>
            <person name="Fumanal B."/>
            <person name="Venisse J.S."/>
            <person name="Kohler A."/>
            <person name="de Oliveira R.R."/>
            <person name="Labutti K."/>
            <person name="Lipzen A."/>
            <person name="Lail K."/>
            <person name="Bauer D."/>
            <person name="Ohm R.A."/>
            <person name="Barry K.W."/>
            <person name="Spatafora J."/>
            <person name="Grigoriev I.V."/>
            <person name="Martin F.M."/>
            <person name="Pujade-Renaud V."/>
        </authorList>
    </citation>
    <scope>NUCLEOTIDE SEQUENCE [LARGE SCALE GENOMIC DNA]</scope>
    <source>
        <strain evidence="3 4">Philippines</strain>
    </source>
</reference>
<accession>A0A2T2P074</accession>
<dbReference type="AlphaFoldDB" id="A0A2T2P074"/>
<evidence type="ECO:0000256" key="1">
    <source>
        <dbReference type="SAM" id="MobiDB-lite"/>
    </source>
</evidence>
<dbReference type="Proteomes" id="UP000240883">
    <property type="component" value="Unassembled WGS sequence"/>
</dbReference>
<feature type="compositionally biased region" description="Low complexity" evidence="1">
    <location>
        <begin position="186"/>
        <end position="196"/>
    </location>
</feature>